<dbReference type="InterPro" id="IPR032861">
    <property type="entry name" value="TAXi_N"/>
</dbReference>
<proteinExistence type="inferred from homology"/>
<dbReference type="Gene3D" id="2.40.70.10">
    <property type="entry name" value="Acid Proteases"/>
    <property type="match status" value="2"/>
</dbReference>
<dbReference type="InParanoid" id="E1ZQY0"/>
<keyword evidence="9" id="KW-0325">Glycoprotein</keyword>
<evidence type="ECO:0000256" key="6">
    <source>
        <dbReference type="ARBA" id="ARBA00022801"/>
    </source>
</evidence>
<evidence type="ECO:0000256" key="12">
    <source>
        <dbReference type="RuleBase" id="RU000454"/>
    </source>
</evidence>
<dbReference type="KEGG" id="cvr:CHLNCDRAFT_59135"/>
<dbReference type="PROSITE" id="PS51767">
    <property type="entry name" value="PEPTIDASE_A1"/>
    <property type="match status" value="1"/>
</dbReference>
<feature type="compositionally biased region" description="Gly residues" evidence="13">
    <location>
        <begin position="661"/>
        <end position="679"/>
    </location>
</feature>
<dbReference type="InterPro" id="IPR001461">
    <property type="entry name" value="Aspartic_peptidase_A1"/>
</dbReference>
<feature type="signal peptide" evidence="15">
    <location>
        <begin position="1"/>
        <end position="24"/>
    </location>
</feature>
<comment type="similarity">
    <text evidence="1 12">Belongs to the peptidase A1 family.</text>
</comment>
<evidence type="ECO:0000256" key="2">
    <source>
        <dbReference type="ARBA" id="ARBA00022670"/>
    </source>
</evidence>
<dbReference type="AlphaFoldDB" id="E1ZQY0"/>
<evidence type="ECO:0000256" key="7">
    <source>
        <dbReference type="ARBA" id="ARBA00022989"/>
    </source>
</evidence>
<keyword evidence="8 14" id="KW-0472">Membrane</keyword>
<dbReference type="EMBL" id="GL433860">
    <property type="protein sequence ID" value="EFN51802.1"/>
    <property type="molecule type" value="Genomic_DNA"/>
</dbReference>
<dbReference type="OrthoDB" id="2747330at2759"/>
<dbReference type="STRING" id="554065.E1ZQY0"/>
<keyword evidence="3 14" id="KW-0812">Transmembrane</keyword>
<evidence type="ECO:0000256" key="3">
    <source>
        <dbReference type="ARBA" id="ARBA00022692"/>
    </source>
</evidence>
<dbReference type="SUPFAM" id="SSF50630">
    <property type="entry name" value="Acid proteases"/>
    <property type="match status" value="1"/>
</dbReference>
<feature type="compositionally biased region" description="Low complexity" evidence="13">
    <location>
        <begin position="491"/>
        <end position="506"/>
    </location>
</feature>
<dbReference type="GO" id="GO:0004190">
    <property type="term" value="F:aspartic-type endopeptidase activity"/>
    <property type="evidence" value="ECO:0007669"/>
    <property type="project" value="UniProtKB-KW"/>
</dbReference>
<dbReference type="InterPro" id="IPR033121">
    <property type="entry name" value="PEPTIDASE_A1"/>
</dbReference>
<keyword evidence="4 15" id="KW-0732">Signal</keyword>
<dbReference type="InterPro" id="IPR032799">
    <property type="entry name" value="TAXi_C"/>
</dbReference>
<dbReference type="Pfam" id="PF14543">
    <property type="entry name" value="TAXi_N"/>
    <property type="match status" value="1"/>
</dbReference>
<gene>
    <name evidence="17" type="ORF">CHLNCDRAFT_59135</name>
</gene>
<dbReference type="FunCoup" id="E1ZQY0">
    <property type="interactions" value="829"/>
</dbReference>
<evidence type="ECO:0000256" key="1">
    <source>
        <dbReference type="ARBA" id="ARBA00007447"/>
    </source>
</evidence>
<evidence type="ECO:0000256" key="14">
    <source>
        <dbReference type="SAM" id="Phobius"/>
    </source>
</evidence>
<evidence type="ECO:0000256" key="13">
    <source>
        <dbReference type="SAM" id="MobiDB-lite"/>
    </source>
</evidence>
<dbReference type="InterPro" id="IPR034161">
    <property type="entry name" value="Pepsin-like_plant"/>
</dbReference>
<feature type="active site" evidence="11">
    <location>
        <position position="96"/>
    </location>
</feature>
<feature type="compositionally biased region" description="Low complexity" evidence="13">
    <location>
        <begin position="645"/>
        <end position="660"/>
    </location>
</feature>
<dbReference type="PRINTS" id="PR00792">
    <property type="entry name" value="PEPSIN"/>
</dbReference>
<feature type="domain" description="Peptidase A1" evidence="16">
    <location>
        <begin position="78"/>
        <end position="428"/>
    </location>
</feature>
<protein>
    <recommendedName>
        <fullName evidence="16">Peptidase A1 domain-containing protein</fullName>
    </recommendedName>
</protein>
<evidence type="ECO:0000256" key="9">
    <source>
        <dbReference type="ARBA" id="ARBA00023180"/>
    </source>
</evidence>
<reference evidence="17 18" key="1">
    <citation type="journal article" date="2010" name="Plant Cell">
        <title>The Chlorella variabilis NC64A genome reveals adaptation to photosymbiosis, coevolution with viruses, and cryptic sex.</title>
        <authorList>
            <person name="Blanc G."/>
            <person name="Duncan G."/>
            <person name="Agarkova I."/>
            <person name="Borodovsky M."/>
            <person name="Gurnon J."/>
            <person name="Kuo A."/>
            <person name="Lindquist E."/>
            <person name="Lucas S."/>
            <person name="Pangilinan J."/>
            <person name="Polle J."/>
            <person name="Salamov A."/>
            <person name="Terry A."/>
            <person name="Yamada T."/>
            <person name="Dunigan D.D."/>
            <person name="Grigoriev I.V."/>
            <person name="Claverie J.M."/>
            <person name="Van Etten J.L."/>
        </authorList>
    </citation>
    <scope>NUCLEOTIDE SEQUENCE [LARGE SCALE GENOMIC DNA]</scope>
    <source>
        <strain evidence="17 18">NC64A</strain>
    </source>
</reference>
<dbReference type="GO" id="GO:0006508">
    <property type="term" value="P:proteolysis"/>
    <property type="evidence" value="ECO:0007669"/>
    <property type="project" value="UniProtKB-KW"/>
</dbReference>
<organism evidence="18">
    <name type="scientific">Chlorella variabilis</name>
    <name type="common">Green alga</name>
    <dbReference type="NCBI Taxonomy" id="554065"/>
    <lineage>
        <taxon>Eukaryota</taxon>
        <taxon>Viridiplantae</taxon>
        <taxon>Chlorophyta</taxon>
        <taxon>core chlorophytes</taxon>
        <taxon>Trebouxiophyceae</taxon>
        <taxon>Chlorellales</taxon>
        <taxon>Chlorellaceae</taxon>
        <taxon>Chlorella clade</taxon>
        <taxon>Chlorella</taxon>
    </lineage>
</organism>
<feature type="region of interest" description="Disordered" evidence="13">
    <location>
        <begin position="633"/>
        <end position="746"/>
    </location>
</feature>
<accession>E1ZQY0</accession>
<feature type="compositionally biased region" description="Acidic residues" evidence="13">
    <location>
        <begin position="478"/>
        <end position="490"/>
    </location>
</feature>
<feature type="transmembrane region" description="Helical" evidence="14">
    <location>
        <begin position="590"/>
        <end position="613"/>
    </location>
</feature>
<evidence type="ECO:0000256" key="4">
    <source>
        <dbReference type="ARBA" id="ARBA00022729"/>
    </source>
</evidence>
<dbReference type="RefSeq" id="XP_005843904.1">
    <property type="nucleotide sequence ID" value="XM_005843842.1"/>
</dbReference>
<dbReference type="GeneID" id="17351198"/>
<dbReference type="PROSITE" id="PS00141">
    <property type="entry name" value="ASP_PROTEASE"/>
    <property type="match status" value="1"/>
</dbReference>
<comment type="subcellular location">
    <subcellularLocation>
        <location evidence="10">Endomembrane system</location>
        <topology evidence="10">Single-pass type I membrane protein</topology>
    </subcellularLocation>
</comment>
<feature type="compositionally biased region" description="Low complexity" evidence="13">
    <location>
        <begin position="515"/>
        <end position="548"/>
    </location>
</feature>
<feature type="active site" evidence="11">
    <location>
        <position position="301"/>
    </location>
</feature>
<dbReference type="PANTHER" id="PTHR13683:SF375">
    <property type="entry name" value="PEPTIDASE A1 DOMAIN-CONTAINING PROTEIN"/>
    <property type="match status" value="1"/>
</dbReference>
<feature type="compositionally biased region" description="Basic and acidic residues" evidence="13">
    <location>
        <begin position="549"/>
        <end position="558"/>
    </location>
</feature>
<keyword evidence="18" id="KW-1185">Reference proteome</keyword>
<evidence type="ECO:0000313" key="17">
    <source>
        <dbReference type="EMBL" id="EFN51802.1"/>
    </source>
</evidence>
<sequence length="746" mass="78353">MAGLAGSSWVALLTLMLFVGSKGAGGTGGSSSGYRHSGKRTSFGFRVQARDFQPTFRRSLLRNSTMPLHGAVKDYGYFYATLYLGTPAKKFAVIVDTGSTMTYVPCSSCGSGCGPNHQDAAFDPEASSTASRISCTSPKCSCGSPRCGCSTQQCTYTRSYAEQSSSSGILLEDVLALHDGLPGAPIIFGCETRETGEIFRQRADGLFGLGNSDASVVNQLVKAGVIDDVFSLCFGMVEGDGALLLGDAEVPGSISLQYTPLLTSTTHPFYYNVKMLSLAVEGQLLPVSQSLFDQGYGTVLDSGTTFTYMPSPVFKAFAGAVEKYALSHGLKRVPGPDPQFDDICFGQAPSHDDLEALSSVFPSMEVQFDQGTSLVLGPLNYLFVHTFNSGKYCLGVFDNGRAGTLLGGITFRNVLVRYDRANQRVGFGPALCKELGEMQRPPCSFFAVEGSGELSAAAAAEDGDCLMEPMRQQQQETFEVDDEDGLDEVSQDQQQDGGDATQAASQRRPPVDLPGAGQQASAAEGQHVQPVQQETQQQQQQEQEQVEVPMHRPEHSSEQRAPGSAQRDPQQDAAGGDGVATPSNKISSSFSVAVGLLVAVVAVLSLGFAVALLQPATRDRIRSAFGGSRHYRTLEEDQDEHDPEGGLSPTTSGATAATAGGVAGGGGGGGNGELQGGGALNTVKSVELGPVADPRPRGITTPQKLQRTVSNSTEESAAVLGSTPTPRAAVNAGQGPLRNQPSWQGP</sequence>
<evidence type="ECO:0000256" key="8">
    <source>
        <dbReference type="ARBA" id="ARBA00023136"/>
    </source>
</evidence>
<dbReference type="Pfam" id="PF14541">
    <property type="entry name" value="TAXi_C"/>
    <property type="match status" value="1"/>
</dbReference>
<feature type="compositionally biased region" description="Polar residues" evidence="13">
    <location>
        <begin position="737"/>
        <end position="746"/>
    </location>
</feature>
<evidence type="ECO:0000256" key="11">
    <source>
        <dbReference type="PIRSR" id="PIRSR601461-1"/>
    </source>
</evidence>
<evidence type="ECO:0000256" key="10">
    <source>
        <dbReference type="ARBA" id="ARBA00046288"/>
    </source>
</evidence>
<keyword evidence="7 14" id="KW-1133">Transmembrane helix</keyword>
<evidence type="ECO:0000313" key="18">
    <source>
        <dbReference type="Proteomes" id="UP000008141"/>
    </source>
</evidence>
<dbReference type="InterPro" id="IPR001969">
    <property type="entry name" value="Aspartic_peptidase_AS"/>
</dbReference>
<evidence type="ECO:0000256" key="5">
    <source>
        <dbReference type="ARBA" id="ARBA00022750"/>
    </source>
</evidence>
<dbReference type="InterPro" id="IPR021109">
    <property type="entry name" value="Peptidase_aspartic_dom_sf"/>
</dbReference>
<feature type="compositionally biased region" description="Polar residues" evidence="13">
    <location>
        <begin position="700"/>
        <end position="715"/>
    </location>
</feature>
<name>E1ZQY0_CHLVA</name>
<dbReference type="PANTHER" id="PTHR13683">
    <property type="entry name" value="ASPARTYL PROTEASES"/>
    <property type="match status" value="1"/>
</dbReference>
<keyword evidence="5 12" id="KW-0064">Aspartyl protease</keyword>
<dbReference type="Proteomes" id="UP000008141">
    <property type="component" value="Unassembled WGS sequence"/>
</dbReference>
<dbReference type="eggNOG" id="KOG1339">
    <property type="taxonomic scope" value="Eukaryota"/>
</dbReference>
<keyword evidence="6 12" id="KW-0378">Hydrolase</keyword>
<evidence type="ECO:0000259" key="16">
    <source>
        <dbReference type="PROSITE" id="PS51767"/>
    </source>
</evidence>
<dbReference type="GO" id="GO:0012505">
    <property type="term" value="C:endomembrane system"/>
    <property type="evidence" value="ECO:0007669"/>
    <property type="project" value="UniProtKB-SubCell"/>
</dbReference>
<dbReference type="CDD" id="cd05476">
    <property type="entry name" value="pepsin_A_like_plant"/>
    <property type="match status" value="1"/>
</dbReference>
<feature type="chain" id="PRO_5003156443" description="Peptidase A1 domain-containing protein" evidence="15">
    <location>
        <begin position="25"/>
        <end position="746"/>
    </location>
</feature>
<evidence type="ECO:0000256" key="15">
    <source>
        <dbReference type="SAM" id="SignalP"/>
    </source>
</evidence>
<keyword evidence="2 12" id="KW-0645">Protease</keyword>
<feature type="region of interest" description="Disordered" evidence="13">
    <location>
        <begin position="475"/>
        <end position="580"/>
    </location>
</feature>